<dbReference type="GO" id="GO:0015074">
    <property type="term" value="P:DNA integration"/>
    <property type="evidence" value="ECO:0007669"/>
    <property type="project" value="InterPro"/>
</dbReference>
<dbReference type="InterPro" id="IPR024457">
    <property type="entry name" value="Putative_integrase_N"/>
</dbReference>
<dbReference type="RefSeq" id="WP_101520929.1">
    <property type="nucleotide sequence ID" value="NZ_PKLZ01000003.1"/>
</dbReference>
<comment type="caution">
    <text evidence="4">The sequence shown here is derived from an EMBL/GenBank/DDBJ whole genome shotgun (WGS) entry which is preliminary data.</text>
</comment>
<dbReference type="AlphaFoldDB" id="A0A2N5Y4L9"/>
<proteinExistence type="predicted"/>
<evidence type="ECO:0000313" key="5">
    <source>
        <dbReference type="Proteomes" id="UP000234845"/>
    </source>
</evidence>
<protein>
    <submittedName>
        <fullName evidence="4">Integrase</fullName>
    </submittedName>
</protein>
<dbReference type="OrthoDB" id="5394387at2"/>
<reference evidence="5" key="1">
    <citation type="submission" date="2017-11" db="EMBL/GenBank/DDBJ databases">
        <title>The draft genome sequence of Chromatocurvus sp. F02.</title>
        <authorList>
            <person name="Du Z.-J."/>
            <person name="Chang Y.-Q."/>
        </authorList>
    </citation>
    <scope>NUCLEOTIDE SEQUENCE [LARGE SCALE GENOMIC DNA]</scope>
    <source>
        <strain evidence="5">F02</strain>
    </source>
</reference>
<accession>A0A2N5Y4L9</accession>
<dbReference type="SUPFAM" id="SSF56349">
    <property type="entry name" value="DNA breaking-rejoining enzymes"/>
    <property type="match status" value="1"/>
</dbReference>
<organism evidence="4 5">
    <name type="scientific">Kineobactrum sediminis</name>
    <dbReference type="NCBI Taxonomy" id="1905677"/>
    <lineage>
        <taxon>Bacteria</taxon>
        <taxon>Pseudomonadati</taxon>
        <taxon>Pseudomonadota</taxon>
        <taxon>Gammaproteobacteria</taxon>
        <taxon>Cellvibrionales</taxon>
        <taxon>Halieaceae</taxon>
        <taxon>Kineobactrum</taxon>
    </lineage>
</organism>
<dbReference type="EMBL" id="PKLZ01000003">
    <property type="protein sequence ID" value="PLW83329.1"/>
    <property type="molecule type" value="Genomic_DNA"/>
</dbReference>
<dbReference type="GO" id="GO:0006310">
    <property type="term" value="P:DNA recombination"/>
    <property type="evidence" value="ECO:0007669"/>
    <property type="project" value="UniProtKB-KW"/>
</dbReference>
<dbReference type="Proteomes" id="UP000234845">
    <property type="component" value="Unassembled WGS sequence"/>
</dbReference>
<evidence type="ECO:0000259" key="3">
    <source>
        <dbReference type="Pfam" id="PF12835"/>
    </source>
</evidence>
<dbReference type="InterPro" id="IPR024456">
    <property type="entry name" value="Integrase_catalytic_putative"/>
</dbReference>
<gene>
    <name evidence="4" type="ORF">CWI75_07980</name>
</gene>
<feature type="domain" description="Putative integrase N-terminal" evidence="2">
    <location>
        <begin position="1"/>
        <end position="83"/>
    </location>
</feature>
<dbReference type="Pfam" id="PF12834">
    <property type="entry name" value="Phage_int_SAM_2"/>
    <property type="match status" value="1"/>
</dbReference>
<evidence type="ECO:0000259" key="2">
    <source>
        <dbReference type="Pfam" id="PF12834"/>
    </source>
</evidence>
<name>A0A2N5Y4L9_9GAMM</name>
<dbReference type="GO" id="GO:0003677">
    <property type="term" value="F:DNA binding"/>
    <property type="evidence" value="ECO:0007669"/>
    <property type="project" value="InterPro"/>
</dbReference>
<keyword evidence="5" id="KW-1185">Reference proteome</keyword>
<dbReference type="Pfam" id="PF12835">
    <property type="entry name" value="Integrase_1"/>
    <property type="match status" value="1"/>
</dbReference>
<dbReference type="InterPro" id="IPR013762">
    <property type="entry name" value="Integrase-like_cat_sf"/>
</dbReference>
<sequence>MKNLNYQLKQLCQRNHDGSYATRHNRERTLTLIADQLHALGYRRMSPQSLKPKHIEALVARWQAEALAIGTIKNRMSALRWWAEKVNKPSVIAHSNDHYGIPDRQRVTGVSKAQQLGSEALERVRDPHVRMSLELQRAFGLRREEAIKFQPHYADRGDHLLLKASWTKGGKARMIPLLSPAQRALLTRAHQLAGRGSLIPLDRDYRQQLRVYERHTANAGLSRMHGLRHAYAQERYASLTGRLAPAAGGPSVATLSPAERQRDQAVRQQISRELGHERIQILSVYLS</sequence>
<evidence type="ECO:0000256" key="1">
    <source>
        <dbReference type="ARBA" id="ARBA00023172"/>
    </source>
</evidence>
<feature type="domain" description="Integrase catalytic" evidence="3">
    <location>
        <begin position="123"/>
        <end position="234"/>
    </location>
</feature>
<dbReference type="InterPro" id="IPR011010">
    <property type="entry name" value="DNA_brk_join_enz"/>
</dbReference>
<evidence type="ECO:0000313" key="4">
    <source>
        <dbReference type="EMBL" id="PLW83329.1"/>
    </source>
</evidence>
<dbReference type="Gene3D" id="1.10.443.10">
    <property type="entry name" value="Intergrase catalytic core"/>
    <property type="match status" value="1"/>
</dbReference>
<keyword evidence="1" id="KW-0233">DNA recombination</keyword>